<dbReference type="OrthoDB" id="10042665at2759"/>
<keyword evidence="4" id="KW-1185">Reference proteome</keyword>
<dbReference type="Pfam" id="PF22942">
    <property type="entry name" value="DUF7025"/>
    <property type="match status" value="1"/>
</dbReference>
<dbReference type="Pfam" id="PF00004">
    <property type="entry name" value="AAA"/>
    <property type="match status" value="1"/>
</dbReference>
<gene>
    <name evidence="3" type="ORF">E0Z10_g9070</name>
</gene>
<evidence type="ECO:0000256" key="1">
    <source>
        <dbReference type="SAM" id="MobiDB-lite"/>
    </source>
</evidence>
<dbReference type="STRING" id="37992.A0A4Z0YM53"/>
<organism evidence="3 4">
    <name type="scientific">Xylaria hypoxylon</name>
    <dbReference type="NCBI Taxonomy" id="37992"/>
    <lineage>
        <taxon>Eukaryota</taxon>
        <taxon>Fungi</taxon>
        <taxon>Dikarya</taxon>
        <taxon>Ascomycota</taxon>
        <taxon>Pezizomycotina</taxon>
        <taxon>Sordariomycetes</taxon>
        <taxon>Xylariomycetidae</taxon>
        <taxon>Xylariales</taxon>
        <taxon>Xylariaceae</taxon>
        <taxon>Xylaria</taxon>
    </lineage>
</organism>
<accession>A0A4Z0YM53</accession>
<protein>
    <recommendedName>
        <fullName evidence="2">AAA+ ATPase domain-containing protein</fullName>
    </recommendedName>
</protein>
<dbReference type="Gene3D" id="3.40.1050.10">
    <property type="entry name" value="Carbonic anhydrase"/>
    <property type="match status" value="1"/>
</dbReference>
<name>A0A4Z0YM53_9PEZI</name>
<dbReference type="SMART" id="SM00382">
    <property type="entry name" value="AAA"/>
    <property type="match status" value="1"/>
</dbReference>
<dbReference type="InterPro" id="IPR003959">
    <property type="entry name" value="ATPase_AAA_core"/>
</dbReference>
<dbReference type="GO" id="GO:0008270">
    <property type="term" value="F:zinc ion binding"/>
    <property type="evidence" value="ECO:0007669"/>
    <property type="project" value="InterPro"/>
</dbReference>
<comment type="caution">
    <text evidence="3">The sequence shown here is derived from an EMBL/GenBank/DDBJ whole genome shotgun (WGS) entry which is preliminary data.</text>
</comment>
<dbReference type="InterPro" id="IPR036874">
    <property type="entry name" value="Carbonic_anhydrase_sf"/>
</dbReference>
<dbReference type="Proteomes" id="UP000297716">
    <property type="component" value="Unassembled WGS sequence"/>
</dbReference>
<dbReference type="PANTHER" id="PTHR46411:SF3">
    <property type="entry name" value="AAA+ ATPASE DOMAIN-CONTAINING PROTEIN"/>
    <property type="match status" value="1"/>
</dbReference>
<dbReference type="InterPro" id="IPR003593">
    <property type="entry name" value="AAA+_ATPase"/>
</dbReference>
<reference evidence="3 4" key="1">
    <citation type="submission" date="2019-03" db="EMBL/GenBank/DDBJ databases">
        <title>Draft genome sequence of Xylaria hypoxylon DSM 108379, a ubiquitous saprotrophic-parasitic fungi on hardwood.</title>
        <authorList>
            <person name="Buettner E."/>
            <person name="Leonhardt S."/>
            <person name="Gebauer A.M."/>
            <person name="Liers C."/>
            <person name="Hofrichter M."/>
            <person name="Kellner H."/>
        </authorList>
    </citation>
    <scope>NUCLEOTIDE SEQUENCE [LARGE SCALE GENOMIC DNA]</scope>
    <source>
        <strain evidence="3 4">DSM 108379</strain>
    </source>
</reference>
<dbReference type="GO" id="GO:0004089">
    <property type="term" value="F:carbonate dehydratase activity"/>
    <property type="evidence" value="ECO:0007669"/>
    <property type="project" value="InterPro"/>
</dbReference>
<evidence type="ECO:0000313" key="3">
    <source>
        <dbReference type="EMBL" id="TGJ79693.1"/>
    </source>
</evidence>
<dbReference type="AlphaFoldDB" id="A0A4Z0YM53"/>
<dbReference type="Gene3D" id="3.40.50.300">
    <property type="entry name" value="P-loop containing nucleotide triphosphate hydrolases"/>
    <property type="match status" value="1"/>
</dbReference>
<evidence type="ECO:0000313" key="4">
    <source>
        <dbReference type="Proteomes" id="UP000297716"/>
    </source>
</evidence>
<feature type="compositionally biased region" description="Polar residues" evidence="1">
    <location>
        <begin position="1"/>
        <end position="22"/>
    </location>
</feature>
<dbReference type="InterPro" id="IPR027417">
    <property type="entry name" value="P-loop_NTPase"/>
</dbReference>
<dbReference type="PANTHER" id="PTHR46411">
    <property type="entry name" value="FAMILY ATPASE, PUTATIVE-RELATED"/>
    <property type="match status" value="1"/>
</dbReference>
<dbReference type="GO" id="GO:0016887">
    <property type="term" value="F:ATP hydrolysis activity"/>
    <property type="evidence" value="ECO:0007669"/>
    <property type="project" value="InterPro"/>
</dbReference>
<feature type="domain" description="AAA+ ATPase" evidence="2">
    <location>
        <begin position="467"/>
        <end position="592"/>
    </location>
</feature>
<dbReference type="SUPFAM" id="SSF52540">
    <property type="entry name" value="P-loop containing nucleoside triphosphate hydrolases"/>
    <property type="match status" value="1"/>
</dbReference>
<feature type="region of interest" description="Disordered" evidence="1">
    <location>
        <begin position="1"/>
        <end position="28"/>
    </location>
</feature>
<sequence length="1047" mass="119724">MSDAGSSIQYQRSVDSQSSPSEMSVDEDYVPEFNLGMRPDIKQLYRPDDRTAWAEWAPNAARNTDVEASSYAQECAIMVRREPDPNNKSRASLHSITIQSPWIKKVLDVTFEGYESLNTSLKQLTFKTPFHPFYYRWHRFQKLRRDEQDPGTKEHLDLLHSILNEQIQPHIDAMEDYTKNKVISFEYLWAIFSPGMLIHTLIDGQDRILSLRDSRYTASMSGEYLTLECRYIDCDGLSFGYVATSLEIGSFDGVKKLTDLDTMPAHLHPHAEILVKRLLARGEKLEHLNGFHHMSYSGFYTARSSKQVRKRHVENSRIIIDPQTFNVFGNPSPRLDPLDSIIDENPFSDGSFGGNVIYQATSEALQRFHAALEANQENMRHVKLSARSRSLSPKQRLLCTPMITGYSLASRTWAEFYVEGIAPITWRGDAFSRLVLPPGYKDIIYAFVREQLSQDDDFGDIISGKGLGFIMCLTGPPGVGKTLTAESVAEEMRQPLYLMSAGELGETAADVEESLELVLELSNKWNAILLLDECDVFLSARTTSDIRRNRLVSIFLRKLEYYKGVMFLTTNRIDDMDAAFESRIHLTVHYPDLDAASRLYIWKTSIGLGKHQETRLTERDLTALAKEEMNGREIKNIVKTARLLSKQKNVPLAMEHIEKDNSLLSKDHKPYPSFLEVGFPPLVKIIFCCFDQRVKPEQFFGLTDEDVVFLVITASNTPTRNIVDITAIETLLGITELVVIEHTVIGQSSDAEHKYPPKRIGPPTITWTRFYLPLHQEWPRWSVNHADVHVGPLADVKGFRTASLGRMVENPEQAAYIIFWGTLDDLKNFQSSSACAEFLQGLPKNDNMQVPIGSGLGNALSASAPPSRFLTLEHVNHYPTAGLEGRVTITTFLIPQKDESMKWVWYKHVSDVFRGFLPRGSEFMRSLGNFRWQYWNVWFWVRTEDHWVEKTFGKLQQENQDEENGRTVICEFRLRPRSCNVTPEHEESSAKDPLVRESWAQAVANVMPPVTAWEQERWDIQGMPRFYPPEEVDPEDLVEDLEEHLKI</sequence>
<dbReference type="InterPro" id="IPR054289">
    <property type="entry name" value="DUF7025"/>
</dbReference>
<evidence type="ECO:0000259" key="2">
    <source>
        <dbReference type="SMART" id="SM00382"/>
    </source>
</evidence>
<proteinExistence type="predicted"/>
<dbReference type="EMBL" id="SKBN01000268">
    <property type="protein sequence ID" value="TGJ79693.1"/>
    <property type="molecule type" value="Genomic_DNA"/>
</dbReference>
<dbReference type="GO" id="GO:0005524">
    <property type="term" value="F:ATP binding"/>
    <property type="evidence" value="ECO:0007669"/>
    <property type="project" value="InterPro"/>
</dbReference>